<dbReference type="Proteomes" id="UP000014254">
    <property type="component" value="Unassembled WGS sequence"/>
</dbReference>
<accession>S2JW39</accession>
<gene>
    <name evidence="1" type="ORF">HMPREF1544_09191</name>
</gene>
<organism evidence="1 2">
    <name type="scientific">Mucor circinelloides f. circinelloides (strain 1006PhL)</name>
    <name type="common">Mucormycosis agent</name>
    <name type="synonym">Calyptromyces circinelloides</name>
    <dbReference type="NCBI Taxonomy" id="1220926"/>
    <lineage>
        <taxon>Eukaryota</taxon>
        <taxon>Fungi</taxon>
        <taxon>Fungi incertae sedis</taxon>
        <taxon>Mucoromycota</taxon>
        <taxon>Mucoromycotina</taxon>
        <taxon>Mucoromycetes</taxon>
        <taxon>Mucorales</taxon>
        <taxon>Mucorineae</taxon>
        <taxon>Mucoraceae</taxon>
        <taxon>Mucor</taxon>
    </lineage>
</organism>
<dbReference type="EMBL" id="KE124050">
    <property type="protein sequence ID" value="EPB84060.1"/>
    <property type="molecule type" value="Genomic_DNA"/>
</dbReference>
<evidence type="ECO:0000313" key="1">
    <source>
        <dbReference type="EMBL" id="EPB84060.1"/>
    </source>
</evidence>
<dbReference type="OrthoDB" id="2292125at2759"/>
<reference evidence="2" key="1">
    <citation type="submission" date="2013-05" db="EMBL/GenBank/DDBJ databases">
        <title>The Genome sequence of Mucor circinelloides f. circinelloides 1006PhL.</title>
        <authorList>
            <consortium name="The Broad Institute Genomics Platform"/>
            <person name="Cuomo C."/>
            <person name="Earl A."/>
            <person name="Findley K."/>
            <person name="Lee S.C."/>
            <person name="Walker B."/>
            <person name="Young S."/>
            <person name="Zeng Q."/>
            <person name="Gargeya S."/>
            <person name="Fitzgerald M."/>
            <person name="Haas B."/>
            <person name="Abouelleil A."/>
            <person name="Allen A.W."/>
            <person name="Alvarado L."/>
            <person name="Arachchi H.M."/>
            <person name="Berlin A.M."/>
            <person name="Chapman S.B."/>
            <person name="Gainer-Dewar J."/>
            <person name="Goldberg J."/>
            <person name="Griggs A."/>
            <person name="Gujja S."/>
            <person name="Hansen M."/>
            <person name="Howarth C."/>
            <person name="Imamovic A."/>
            <person name="Ireland A."/>
            <person name="Larimer J."/>
            <person name="McCowan C."/>
            <person name="Murphy C."/>
            <person name="Pearson M."/>
            <person name="Poon T.W."/>
            <person name="Priest M."/>
            <person name="Roberts A."/>
            <person name="Saif S."/>
            <person name="Shea T."/>
            <person name="Sisk P."/>
            <person name="Sykes S."/>
            <person name="Wortman J."/>
            <person name="Nusbaum C."/>
            <person name="Birren B."/>
        </authorList>
    </citation>
    <scope>NUCLEOTIDE SEQUENCE [LARGE SCALE GENOMIC DNA]</scope>
    <source>
        <strain evidence="2">1006PhL</strain>
    </source>
</reference>
<proteinExistence type="predicted"/>
<name>S2JW39_MUCC1</name>
<protein>
    <submittedName>
        <fullName evidence="1">Uncharacterized protein</fullName>
    </submittedName>
</protein>
<dbReference type="InParanoid" id="S2JW39"/>
<sequence>MNGPSIKWSEDKVPQSNNVDLWSKLGIHGIPIVLPRGGGDEIYSVIMANLIGHSQTLKAGTVLGKLYSASRSIPVEVEHIKTLLEEVMELMTNHLSSVNAPIYPPSVFTGPIYKPGVVGLKQALSYYSHERRSKVVGVNTTVSSIHGPREMEFDINNLELEATQEGGSEDDSNQALQSFCYLIKSVGTAQDQTL</sequence>
<keyword evidence="2" id="KW-1185">Reference proteome</keyword>
<dbReference type="VEuPathDB" id="FungiDB:HMPREF1544_09191"/>
<evidence type="ECO:0000313" key="2">
    <source>
        <dbReference type="Proteomes" id="UP000014254"/>
    </source>
</evidence>
<dbReference type="AlphaFoldDB" id="S2JW39"/>